<accession>T1IL01</accession>
<feature type="signal peptide" evidence="1">
    <location>
        <begin position="1"/>
        <end position="27"/>
    </location>
</feature>
<dbReference type="EnsemblMetazoa" id="SMAR001618-RA">
    <property type="protein sequence ID" value="SMAR001618-PA"/>
    <property type="gene ID" value="SMAR001618"/>
</dbReference>
<dbReference type="EMBL" id="JH430681">
    <property type="status" value="NOT_ANNOTATED_CDS"/>
    <property type="molecule type" value="Genomic_DNA"/>
</dbReference>
<reference evidence="2" key="2">
    <citation type="submission" date="2015-02" db="UniProtKB">
        <authorList>
            <consortium name="EnsemblMetazoa"/>
        </authorList>
    </citation>
    <scope>IDENTIFICATION</scope>
</reference>
<evidence type="ECO:0000313" key="2">
    <source>
        <dbReference type="EnsemblMetazoa" id="SMAR001618-PA"/>
    </source>
</evidence>
<proteinExistence type="predicted"/>
<dbReference type="Proteomes" id="UP000014500">
    <property type="component" value="Unassembled WGS sequence"/>
</dbReference>
<name>T1IL01_STRMM</name>
<protein>
    <recommendedName>
        <fullName evidence="4">Secreted protein</fullName>
    </recommendedName>
</protein>
<feature type="chain" id="PRO_5004589867" description="Secreted protein" evidence="1">
    <location>
        <begin position="28"/>
        <end position="70"/>
    </location>
</feature>
<organism evidence="2 3">
    <name type="scientific">Strigamia maritima</name>
    <name type="common">European centipede</name>
    <name type="synonym">Geophilus maritimus</name>
    <dbReference type="NCBI Taxonomy" id="126957"/>
    <lineage>
        <taxon>Eukaryota</taxon>
        <taxon>Metazoa</taxon>
        <taxon>Ecdysozoa</taxon>
        <taxon>Arthropoda</taxon>
        <taxon>Myriapoda</taxon>
        <taxon>Chilopoda</taxon>
        <taxon>Pleurostigmophora</taxon>
        <taxon>Geophilomorpha</taxon>
        <taxon>Linotaeniidae</taxon>
        <taxon>Strigamia</taxon>
    </lineage>
</organism>
<evidence type="ECO:0000256" key="1">
    <source>
        <dbReference type="SAM" id="SignalP"/>
    </source>
</evidence>
<keyword evidence="3" id="KW-1185">Reference proteome</keyword>
<dbReference type="AlphaFoldDB" id="T1IL01"/>
<dbReference type="HOGENOM" id="CLU_2761007_0_0_1"/>
<sequence>MIQCVISINAMIWINLISNHLLMASIAVERGAGTECTVYSLATNISHSGPSVFPSPSTSILPLKFYHNNY</sequence>
<reference evidence="3" key="1">
    <citation type="submission" date="2011-05" db="EMBL/GenBank/DDBJ databases">
        <authorList>
            <person name="Richards S.R."/>
            <person name="Qu J."/>
            <person name="Jiang H."/>
            <person name="Jhangiani S.N."/>
            <person name="Agravi P."/>
            <person name="Goodspeed R."/>
            <person name="Gross S."/>
            <person name="Mandapat C."/>
            <person name="Jackson L."/>
            <person name="Mathew T."/>
            <person name="Pu L."/>
            <person name="Thornton R."/>
            <person name="Saada N."/>
            <person name="Wilczek-Boney K.B."/>
            <person name="Lee S."/>
            <person name="Kovar C."/>
            <person name="Wu Y."/>
            <person name="Scherer S.E."/>
            <person name="Worley K.C."/>
            <person name="Muzny D.M."/>
            <person name="Gibbs R."/>
        </authorList>
    </citation>
    <scope>NUCLEOTIDE SEQUENCE</scope>
    <source>
        <strain evidence="3">Brora</strain>
    </source>
</reference>
<evidence type="ECO:0008006" key="4">
    <source>
        <dbReference type="Google" id="ProtNLM"/>
    </source>
</evidence>
<keyword evidence="1" id="KW-0732">Signal</keyword>
<evidence type="ECO:0000313" key="3">
    <source>
        <dbReference type="Proteomes" id="UP000014500"/>
    </source>
</evidence>